<dbReference type="InterPro" id="IPR029903">
    <property type="entry name" value="RmlD-like-bd"/>
</dbReference>
<evidence type="ECO:0000256" key="4">
    <source>
        <dbReference type="ARBA" id="ARBA00017099"/>
    </source>
</evidence>
<accession>A0ABS5Q977</accession>
<proteinExistence type="inferred from homology"/>
<dbReference type="Gene3D" id="3.40.50.720">
    <property type="entry name" value="NAD(P)-binding Rossmann-like Domain"/>
    <property type="match status" value="1"/>
</dbReference>
<dbReference type="Proteomes" id="UP000766336">
    <property type="component" value="Unassembled WGS sequence"/>
</dbReference>
<comment type="caution">
    <text evidence="8">The sequence shown here is derived from an EMBL/GenBank/DDBJ whole genome shotgun (WGS) entry which is preliminary data.</text>
</comment>
<evidence type="ECO:0000256" key="1">
    <source>
        <dbReference type="ARBA" id="ARBA00004781"/>
    </source>
</evidence>
<protein>
    <recommendedName>
        <fullName evidence="4 6">dTDP-4-dehydrorhamnose reductase</fullName>
        <ecNumber evidence="3 6">1.1.1.133</ecNumber>
    </recommendedName>
</protein>
<evidence type="ECO:0000256" key="3">
    <source>
        <dbReference type="ARBA" id="ARBA00012929"/>
    </source>
</evidence>
<dbReference type="EMBL" id="JAHCDA010000001">
    <property type="protein sequence ID" value="MBS7810270.1"/>
    <property type="molecule type" value="Genomic_DNA"/>
</dbReference>
<dbReference type="CDD" id="cd05254">
    <property type="entry name" value="dTDP_HR_like_SDR_e"/>
    <property type="match status" value="1"/>
</dbReference>
<comment type="catalytic activity">
    <reaction evidence="5 6">
        <text>dTDP-beta-L-rhamnose + NADP(+) = dTDP-4-dehydro-beta-L-rhamnose + NADPH + H(+)</text>
        <dbReference type="Rhea" id="RHEA:21796"/>
        <dbReference type="ChEBI" id="CHEBI:15378"/>
        <dbReference type="ChEBI" id="CHEBI:57510"/>
        <dbReference type="ChEBI" id="CHEBI:57783"/>
        <dbReference type="ChEBI" id="CHEBI:58349"/>
        <dbReference type="ChEBI" id="CHEBI:62830"/>
        <dbReference type="EC" id="1.1.1.133"/>
    </reaction>
</comment>
<dbReference type="InterPro" id="IPR005913">
    <property type="entry name" value="dTDP_dehydrorham_reduct"/>
</dbReference>
<keyword evidence="6" id="KW-0560">Oxidoreductase</keyword>
<sequence>MRVLVLGASGMLGQAMYSVLSAHRGLEVSGTLRSEGSRRLFPAALQASLVAGVDALDIDALAACLAERRPDVVINCVGLVKQLQEAEDPLRALPINALLPHRLSRLCALAGARLIQISTDCVFRGDRGSYTEDDESDATDFYGRSKLLGEVDAPHAVTLRTSIIGRELASRHGLVEWFLAQTGQVRGFTRAIFSGLTTDALADVVAQHLLPKPELRGVWHVAAAPIAKHELLLMLREVYERDVEIVPDDTLRIDRSLDGGRFRAATGFVARPWPEMLRQMRMRSLRP</sequence>
<comment type="similarity">
    <text evidence="2 6">Belongs to the dTDP-4-dehydrorhamnose reductase family.</text>
</comment>
<evidence type="ECO:0000256" key="2">
    <source>
        <dbReference type="ARBA" id="ARBA00010944"/>
    </source>
</evidence>
<evidence type="ECO:0000313" key="9">
    <source>
        <dbReference type="Proteomes" id="UP000766336"/>
    </source>
</evidence>
<evidence type="ECO:0000259" key="7">
    <source>
        <dbReference type="Pfam" id="PF04321"/>
    </source>
</evidence>
<feature type="domain" description="RmlD-like substrate binding" evidence="7">
    <location>
        <begin position="1"/>
        <end position="229"/>
    </location>
</feature>
<name>A0ABS5Q977_9PROT</name>
<comment type="pathway">
    <text evidence="1 6">Carbohydrate biosynthesis; dTDP-L-rhamnose biosynthesis.</text>
</comment>
<dbReference type="SUPFAM" id="SSF51735">
    <property type="entry name" value="NAD(P)-binding Rossmann-fold domains"/>
    <property type="match status" value="1"/>
</dbReference>
<dbReference type="RefSeq" id="WP_213668900.1">
    <property type="nucleotide sequence ID" value="NZ_JAHCDA010000001.1"/>
</dbReference>
<dbReference type="PANTHER" id="PTHR10491">
    <property type="entry name" value="DTDP-4-DEHYDRORHAMNOSE REDUCTASE"/>
    <property type="match status" value="1"/>
</dbReference>
<dbReference type="Pfam" id="PF04321">
    <property type="entry name" value="RmlD_sub_bind"/>
    <property type="match status" value="1"/>
</dbReference>
<comment type="function">
    <text evidence="6">Catalyzes the reduction of dTDP-6-deoxy-L-lyxo-4-hexulose to yield dTDP-L-rhamnose.</text>
</comment>
<organism evidence="8 9">
    <name type="scientific">Roseococcus pinisoli</name>
    <dbReference type="NCBI Taxonomy" id="2835040"/>
    <lineage>
        <taxon>Bacteria</taxon>
        <taxon>Pseudomonadati</taxon>
        <taxon>Pseudomonadota</taxon>
        <taxon>Alphaproteobacteria</taxon>
        <taxon>Acetobacterales</taxon>
        <taxon>Roseomonadaceae</taxon>
        <taxon>Roseococcus</taxon>
    </lineage>
</organism>
<dbReference type="InterPro" id="IPR036291">
    <property type="entry name" value="NAD(P)-bd_dom_sf"/>
</dbReference>
<evidence type="ECO:0000256" key="5">
    <source>
        <dbReference type="ARBA" id="ARBA00048200"/>
    </source>
</evidence>
<keyword evidence="9" id="KW-1185">Reference proteome</keyword>
<reference evidence="8 9" key="1">
    <citation type="submission" date="2021-05" db="EMBL/GenBank/DDBJ databases">
        <title>Roseococcus sp. XZZS9, whole genome shotgun sequencing project.</title>
        <authorList>
            <person name="Zhao G."/>
            <person name="Shen L."/>
        </authorList>
    </citation>
    <scope>NUCLEOTIDE SEQUENCE [LARGE SCALE GENOMIC DNA]</scope>
    <source>
        <strain evidence="8 9">XZZS9</strain>
    </source>
</reference>
<keyword evidence="6" id="KW-0521">NADP</keyword>
<evidence type="ECO:0000313" key="8">
    <source>
        <dbReference type="EMBL" id="MBS7810270.1"/>
    </source>
</evidence>
<dbReference type="PANTHER" id="PTHR10491:SF4">
    <property type="entry name" value="METHIONINE ADENOSYLTRANSFERASE 2 SUBUNIT BETA"/>
    <property type="match status" value="1"/>
</dbReference>
<gene>
    <name evidence="8" type="ORF">KHU32_04930</name>
</gene>
<dbReference type="EC" id="1.1.1.133" evidence="3 6"/>
<comment type="cofactor">
    <cofactor evidence="6">
        <name>Mg(2+)</name>
        <dbReference type="ChEBI" id="CHEBI:18420"/>
    </cofactor>
    <text evidence="6">Binds 1 Mg(2+) ion per monomer.</text>
</comment>
<evidence type="ECO:0000256" key="6">
    <source>
        <dbReference type="RuleBase" id="RU364082"/>
    </source>
</evidence>